<protein>
    <recommendedName>
        <fullName evidence="1">Tse2 ADP-ribosyltransferase toxin domain-containing protein</fullName>
    </recommendedName>
</protein>
<sequence length="109" mass="12895">MDYHVTLKNGHVHQHIDDERSNGPVWMPNTTFMQEFTRAPIPSQLILSRAMGSRFILQPKTPLPLRELNNILHMFYEKHVSKIPVQRWLAEHDWADAFDDEDEDGWMKV</sequence>
<feature type="domain" description="Tse2 ADP-ribosyltransferase toxin" evidence="1">
    <location>
        <begin position="3"/>
        <end position="88"/>
    </location>
</feature>
<dbReference type="Proteomes" id="UP000800235">
    <property type="component" value="Unassembled WGS sequence"/>
</dbReference>
<evidence type="ECO:0000313" key="3">
    <source>
        <dbReference type="Proteomes" id="UP000800235"/>
    </source>
</evidence>
<dbReference type="Pfam" id="PF18648">
    <property type="entry name" value="ADPRTs_Tse2"/>
    <property type="match status" value="1"/>
</dbReference>
<dbReference type="AlphaFoldDB" id="A0A9P4TWM2"/>
<proteinExistence type="predicted"/>
<evidence type="ECO:0000313" key="2">
    <source>
        <dbReference type="EMBL" id="KAF2427257.1"/>
    </source>
</evidence>
<reference evidence="2" key="1">
    <citation type="journal article" date="2020" name="Stud. Mycol.">
        <title>101 Dothideomycetes genomes: a test case for predicting lifestyles and emergence of pathogens.</title>
        <authorList>
            <person name="Haridas S."/>
            <person name="Albert R."/>
            <person name="Binder M."/>
            <person name="Bloem J."/>
            <person name="Labutti K."/>
            <person name="Salamov A."/>
            <person name="Andreopoulos B."/>
            <person name="Baker S."/>
            <person name="Barry K."/>
            <person name="Bills G."/>
            <person name="Bluhm B."/>
            <person name="Cannon C."/>
            <person name="Castanera R."/>
            <person name="Culley D."/>
            <person name="Daum C."/>
            <person name="Ezra D."/>
            <person name="Gonzalez J."/>
            <person name="Henrissat B."/>
            <person name="Kuo A."/>
            <person name="Liang C."/>
            <person name="Lipzen A."/>
            <person name="Lutzoni F."/>
            <person name="Magnuson J."/>
            <person name="Mondo S."/>
            <person name="Nolan M."/>
            <person name="Ohm R."/>
            <person name="Pangilinan J."/>
            <person name="Park H.-J."/>
            <person name="Ramirez L."/>
            <person name="Alfaro M."/>
            <person name="Sun H."/>
            <person name="Tritt A."/>
            <person name="Yoshinaga Y."/>
            <person name="Zwiers L.-H."/>
            <person name="Turgeon B."/>
            <person name="Goodwin S."/>
            <person name="Spatafora J."/>
            <person name="Crous P."/>
            <person name="Grigoriev I."/>
        </authorList>
    </citation>
    <scope>NUCLEOTIDE SEQUENCE</scope>
    <source>
        <strain evidence="2">CBS 130266</strain>
    </source>
</reference>
<keyword evidence="3" id="KW-1185">Reference proteome</keyword>
<name>A0A9P4TWM2_9PEZI</name>
<dbReference type="OrthoDB" id="10266325at2759"/>
<comment type="caution">
    <text evidence="2">The sequence shown here is derived from an EMBL/GenBank/DDBJ whole genome shotgun (WGS) entry which is preliminary data.</text>
</comment>
<organism evidence="2 3">
    <name type="scientific">Tothia fuscella</name>
    <dbReference type="NCBI Taxonomy" id="1048955"/>
    <lineage>
        <taxon>Eukaryota</taxon>
        <taxon>Fungi</taxon>
        <taxon>Dikarya</taxon>
        <taxon>Ascomycota</taxon>
        <taxon>Pezizomycotina</taxon>
        <taxon>Dothideomycetes</taxon>
        <taxon>Pleosporomycetidae</taxon>
        <taxon>Venturiales</taxon>
        <taxon>Cylindrosympodiaceae</taxon>
        <taxon>Tothia</taxon>
    </lineage>
</organism>
<dbReference type="EMBL" id="MU007061">
    <property type="protein sequence ID" value="KAF2427257.1"/>
    <property type="molecule type" value="Genomic_DNA"/>
</dbReference>
<dbReference type="InterPro" id="IPR041018">
    <property type="entry name" value="ADPRTs_Tse2"/>
</dbReference>
<evidence type="ECO:0000259" key="1">
    <source>
        <dbReference type="Pfam" id="PF18648"/>
    </source>
</evidence>
<accession>A0A9P4TWM2</accession>
<gene>
    <name evidence="2" type="ORF">EJ08DRAFT_699707</name>
</gene>